<protein>
    <submittedName>
        <fullName evidence="2">Uncharacterized protein</fullName>
    </submittedName>
</protein>
<evidence type="ECO:0000313" key="1">
    <source>
        <dbReference type="EMBL" id="CAE6868414.1"/>
    </source>
</evidence>
<name>A0A1I6XM93_9BURK</name>
<organism evidence="2 3">
    <name type="scientific">Paraburkholderia aspalathi</name>
    <dbReference type="NCBI Taxonomy" id="1324617"/>
    <lineage>
        <taxon>Bacteria</taxon>
        <taxon>Pseudomonadati</taxon>
        <taxon>Pseudomonadota</taxon>
        <taxon>Betaproteobacteria</taxon>
        <taxon>Burkholderiales</taxon>
        <taxon>Burkholderiaceae</taxon>
        <taxon>Paraburkholderia</taxon>
    </lineage>
</organism>
<dbReference type="AlphaFoldDB" id="A0A1I6XM93"/>
<evidence type="ECO:0000313" key="2">
    <source>
        <dbReference type="EMBL" id="SFT38934.1"/>
    </source>
</evidence>
<proteinExistence type="predicted"/>
<dbReference type="EMBL" id="CAJNAU010000228">
    <property type="protein sequence ID" value="CAE6868414.1"/>
    <property type="molecule type" value="Genomic_DNA"/>
</dbReference>
<evidence type="ECO:0000313" key="4">
    <source>
        <dbReference type="Proteomes" id="UP000674425"/>
    </source>
</evidence>
<accession>A0A1I6XM93</accession>
<gene>
    <name evidence="1" type="ORF">R69658_08001</name>
    <name evidence="2" type="ORF">SAMN05192563_100131</name>
</gene>
<dbReference type="EMBL" id="FPBH01000001">
    <property type="protein sequence ID" value="SFT38934.1"/>
    <property type="molecule type" value="Genomic_DNA"/>
</dbReference>
<reference evidence="2 3" key="1">
    <citation type="submission" date="2016-10" db="EMBL/GenBank/DDBJ databases">
        <authorList>
            <person name="de Groot N.N."/>
        </authorList>
    </citation>
    <scope>NUCLEOTIDE SEQUENCE [LARGE SCALE GENOMIC DNA]</scope>
    <source>
        <strain evidence="2 3">LMG 27731</strain>
    </source>
</reference>
<reference evidence="1 4" key="2">
    <citation type="submission" date="2021-02" db="EMBL/GenBank/DDBJ databases">
        <authorList>
            <person name="Vanwijnsberghe S."/>
        </authorList>
    </citation>
    <scope>NUCLEOTIDE SEQUENCE [LARGE SCALE GENOMIC DNA]</scope>
    <source>
        <strain evidence="1 4">R-69658</strain>
    </source>
</reference>
<keyword evidence="4" id="KW-1185">Reference proteome</keyword>
<dbReference type="Proteomes" id="UP000674425">
    <property type="component" value="Unassembled WGS sequence"/>
</dbReference>
<evidence type="ECO:0000313" key="3">
    <source>
        <dbReference type="Proteomes" id="UP000198844"/>
    </source>
</evidence>
<sequence>MNCSIAVLGALVMELPFDIAKALAFAFISSTLFAPF</sequence>
<dbReference type="Proteomes" id="UP000198844">
    <property type="component" value="Unassembled WGS sequence"/>
</dbReference>